<dbReference type="EMBL" id="AMZN01000002">
    <property type="protein sequence ID" value="ELR73786.1"/>
    <property type="molecule type" value="Genomic_DNA"/>
</dbReference>
<dbReference type="AlphaFoldDB" id="L8JXL7"/>
<feature type="region of interest" description="Disordered" evidence="2">
    <location>
        <begin position="24"/>
        <end position="51"/>
    </location>
</feature>
<keyword evidence="1" id="KW-0175">Coiled coil</keyword>
<proteinExistence type="predicted"/>
<keyword evidence="3" id="KW-0732">Signal</keyword>
<protein>
    <recommendedName>
        <fullName evidence="6">Lipoprotein</fullName>
    </recommendedName>
</protein>
<feature type="compositionally biased region" description="Basic and acidic residues" evidence="2">
    <location>
        <begin position="24"/>
        <end position="33"/>
    </location>
</feature>
<organism evidence="4 5">
    <name type="scientific">Fulvivirga imtechensis AK7</name>
    <dbReference type="NCBI Taxonomy" id="1237149"/>
    <lineage>
        <taxon>Bacteria</taxon>
        <taxon>Pseudomonadati</taxon>
        <taxon>Bacteroidota</taxon>
        <taxon>Cytophagia</taxon>
        <taxon>Cytophagales</taxon>
        <taxon>Fulvivirgaceae</taxon>
        <taxon>Fulvivirga</taxon>
    </lineage>
</organism>
<evidence type="ECO:0000256" key="3">
    <source>
        <dbReference type="SAM" id="SignalP"/>
    </source>
</evidence>
<evidence type="ECO:0000313" key="4">
    <source>
        <dbReference type="EMBL" id="ELR73786.1"/>
    </source>
</evidence>
<name>L8JXL7_9BACT</name>
<reference evidence="4 5" key="1">
    <citation type="submission" date="2012-12" db="EMBL/GenBank/DDBJ databases">
        <title>Genome assembly of Fulvivirga imtechensis AK7.</title>
        <authorList>
            <person name="Nupur N."/>
            <person name="Khatri I."/>
            <person name="Kumar R."/>
            <person name="Subramanian S."/>
            <person name="Pinnaka A."/>
        </authorList>
    </citation>
    <scope>NUCLEOTIDE SEQUENCE [LARGE SCALE GENOMIC DNA]</scope>
    <source>
        <strain evidence="4 5">AK7</strain>
    </source>
</reference>
<evidence type="ECO:0000256" key="2">
    <source>
        <dbReference type="SAM" id="MobiDB-lite"/>
    </source>
</evidence>
<dbReference type="STRING" id="1237149.C900_01396"/>
<feature type="chain" id="PRO_5003993534" description="Lipoprotein" evidence="3">
    <location>
        <begin position="19"/>
        <end position="213"/>
    </location>
</feature>
<feature type="compositionally biased region" description="Basic and acidic residues" evidence="2">
    <location>
        <begin position="41"/>
        <end position="51"/>
    </location>
</feature>
<sequence length="213" mass="24419">MNGLYGLFFLLVAVLLSAGCDRTAQKDEERQDNEQPETSEDERGRKRPEETITLERAHEMYKAYRERAEALANLKDGEEDASYGWHSIGFYKNYIAYLEREARKVRIPISGLRMYYVAYPEGEDGKYSGYQTYMYVPTYYDKEAKRHIAFDPLHIGDDGKPLPIHEIIVGGMDAKRINGKEVKQGAMLMRVAEATISSIANMGEMCEPNCENY</sequence>
<evidence type="ECO:0000256" key="1">
    <source>
        <dbReference type="SAM" id="Coils"/>
    </source>
</evidence>
<comment type="caution">
    <text evidence="4">The sequence shown here is derived from an EMBL/GenBank/DDBJ whole genome shotgun (WGS) entry which is preliminary data.</text>
</comment>
<gene>
    <name evidence="4" type="ORF">C900_01396</name>
</gene>
<accession>L8JXL7</accession>
<evidence type="ECO:0000313" key="5">
    <source>
        <dbReference type="Proteomes" id="UP000011135"/>
    </source>
</evidence>
<evidence type="ECO:0008006" key="6">
    <source>
        <dbReference type="Google" id="ProtNLM"/>
    </source>
</evidence>
<dbReference type="Proteomes" id="UP000011135">
    <property type="component" value="Unassembled WGS sequence"/>
</dbReference>
<keyword evidence="5" id="KW-1185">Reference proteome</keyword>
<feature type="signal peptide" evidence="3">
    <location>
        <begin position="1"/>
        <end position="18"/>
    </location>
</feature>
<feature type="coiled-coil region" evidence="1">
    <location>
        <begin position="54"/>
        <end position="81"/>
    </location>
</feature>